<feature type="compositionally biased region" description="Basic residues" evidence="2">
    <location>
        <begin position="746"/>
        <end position="758"/>
    </location>
</feature>
<dbReference type="Pfam" id="PF04434">
    <property type="entry name" value="SWIM"/>
    <property type="match status" value="1"/>
</dbReference>
<keyword evidence="1" id="KW-0862">Zinc</keyword>
<dbReference type="InParanoid" id="A0A6J2YQ54"/>
<keyword evidence="4" id="KW-1185">Reference proteome</keyword>
<feature type="domain" description="SWIM-type" evidence="3">
    <location>
        <begin position="551"/>
        <end position="582"/>
    </location>
</feature>
<dbReference type="InterPro" id="IPR007527">
    <property type="entry name" value="Znf_SWIM"/>
</dbReference>
<gene>
    <name evidence="5" type="primary">LOC115889529</name>
</gene>
<dbReference type="AlphaFoldDB" id="A0A6J2YQ54"/>
<dbReference type="KEGG" id="soy:115889529"/>
<feature type="region of interest" description="Disordered" evidence="2">
    <location>
        <begin position="746"/>
        <end position="773"/>
    </location>
</feature>
<proteinExistence type="predicted"/>
<keyword evidence="1" id="KW-0479">Metal-binding</keyword>
<dbReference type="OrthoDB" id="6362223at2759"/>
<sequence length="808" mass="93187">MEYLQDILPTSTSYEYKIIDFSKISEQTFHTTIRANIFSKEAAEAWLEDFESQNKVNFRVLRTYGGDGQLKLIFEKDYRCHHNTRASLPSSKTKTPSSKHVNCQASLKITVKQYKMKRSQDDLLKTHPCEIVIKHNHNHLLECADALRHRRPTKETEEKILNLFSKGHSPSSALDLLKYDLQEEYGDNYYRIAADGALCPNLQWVFNKYYTTFNKEYGASDGIEMIKSLQHFIEVYNLKCKDECAKLFYNETDNEVIIAICTPLMKRVHENLKSSSEMMFVDASGSMDRHCSRIFTFLSPSLAGALPLGLLILFSESEKAITQGLTVLRTILPKNGFFGQMYPLIIMTDDSKSERNSLHSAFPESKLLLCKFHVLQAFWRFLLNAKNQVKRCDAPVIFNLFKRLFNCTTVNDVNVMYDNIIKNDLVKQYSNLITYIKSIYSRADEWVPAFVLDYKTRGHFTNNLSESNFRTIKDKIMNRIKAYSVVQLFDFMTTRYESFFERKLADFLNNKSVNYTKSRYNIPITKTNGLLITKLSEDIFLVKNTAKQTEYQVNMFIEDCSCPVGIQGAPCKHQLAVAVKFNLNHNYLLLKENRSIKILMHKILTGSSENLPEGWYNNVDNMTVKPSNVKITNSFLPNNEILNDQPDDNHNTEPQIEPDDEEKIINITHNLQQIFDKLLQDIKEDSQVLEASEKFIENFNKIKTKSALVSSLHTFGKHQFYSSKKMNTIKVQPTSLARRKVYLGGRRQQHTGRPAKRHFTPEHGYSNASAKDAGQPQWLVPLKRRKTTAAPHSLSHCVEQNISLGKSH</sequence>
<accession>A0A6J2YQ54</accession>
<dbReference type="PANTHER" id="PTHR35385">
    <property type="entry name" value="PROTEIN B, PUTATIVE-RELATED-RELATED"/>
    <property type="match status" value="1"/>
</dbReference>
<evidence type="ECO:0000259" key="3">
    <source>
        <dbReference type="PROSITE" id="PS50966"/>
    </source>
</evidence>
<dbReference type="PANTHER" id="PTHR35385:SF2">
    <property type="entry name" value="PROTEIN B, PUTATIVE-RELATED"/>
    <property type="match status" value="1"/>
</dbReference>
<dbReference type="GeneID" id="115889529"/>
<keyword evidence="1" id="KW-0863">Zinc-finger</keyword>
<dbReference type="GO" id="GO:0008270">
    <property type="term" value="F:zinc ion binding"/>
    <property type="evidence" value="ECO:0007669"/>
    <property type="project" value="UniProtKB-KW"/>
</dbReference>
<evidence type="ECO:0000256" key="2">
    <source>
        <dbReference type="SAM" id="MobiDB-lite"/>
    </source>
</evidence>
<evidence type="ECO:0000313" key="5">
    <source>
        <dbReference type="RefSeq" id="XP_030765419.1"/>
    </source>
</evidence>
<dbReference type="Proteomes" id="UP000504635">
    <property type="component" value="Unplaced"/>
</dbReference>
<dbReference type="PROSITE" id="PS50966">
    <property type="entry name" value="ZF_SWIM"/>
    <property type="match status" value="1"/>
</dbReference>
<evidence type="ECO:0000256" key="1">
    <source>
        <dbReference type="PROSITE-ProRule" id="PRU00325"/>
    </source>
</evidence>
<evidence type="ECO:0000313" key="4">
    <source>
        <dbReference type="Proteomes" id="UP000504635"/>
    </source>
</evidence>
<reference evidence="5" key="1">
    <citation type="submission" date="2025-08" db="UniProtKB">
        <authorList>
            <consortium name="RefSeq"/>
        </authorList>
    </citation>
    <scope>IDENTIFICATION</scope>
    <source>
        <tissue evidence="5">Gonads</tissue>
    </source>
</reference>
<protein>
    <submittedName>
        <fullName evidence="5">Uncharacterized protein LOC115889529 isoform X1</fullName>
    </submittedName>
</protein>
<organism evidence="4 5">
    <name type="scientific">Sitophilus oryzae</name>
    <name type="common">Rice weevil</name>
    <name type="synonym">Curculio oryzae</name>
    <dbReference type="NCBI Taxonomy" id="7048"/>
    <lineage>
        <taxon>Eukaryota</taxon>
        <taxon>Metazoa</taxon>
        <taxon>Ecdysozoa</taxon>
        <taxon>Arthropoda</taxon>
        <taxon>Hexapoda</taxon>
        <taxon>Insecta</taxon>
        <taxon>Pterygota</taxon>
        <taxon>Neoptera</taxon>
        <taxon>Endopterygota</taxon>
        <taxon>Coleoptera</taxon>
        <taxon>Polyphaga</taxon>
        <taxon>Cucujiformia</taxon>
        <taxon>Curculionidae</taxon>
        <taxon>Dryophthorinae</taxon>
        <taxon>Sitophilus</taxon>
    </lineage>
</organism>
<name>A0A6J2YQ54_SITOR</name>
<dbReference type="RefSeq" id="XP_030765419.1">
    <property type="nucleotide sequence ID" value="XM_030909559.1"/>
</dbReference>